<feature type="region of interest" description="Disordered" evidence="1">
    <location>
        <begin position="22"/>
        <end position="125"/>
    </location>
</feature>
<sequence length="125" mass="14329">MVSLKCHYLLVHSITSRTVVTKDGCHNSEPQSDIKDGCHNSEPQSDNKYGYHNSEPQSDSKDGCHNSEPQSDNKDDTQINTSLLRFLHHANDKKLKARQTVTEEHQTRSMHIPKRSSIHRLRNQI</sequence>
<keyword evidence="3" id="KW-1185">Reference proteome</keyword>
<dbReference type="Proteomes" id="UP000499080">
    <property type="component" value="Unassembled WGS sequence"/>
</dbReference>
<evidence type="ECO:0000256" key="1">
    <source>
        <dbReference type="SAM" id="MobiDB-lite"/>
    </source>
</evidence>
<evidence type="ECO:0000313" key="3">
    <source>
        <dbReference type="Proteomes" id="UP000499080"/>
    </source>
</evidence>
<gene>
    <name evidence="2" type="ORF">AVEN_235752_1</name>
</gene>
<name>A0A4Y2TH00_ARAVE</name>
<proteinExistence type="predicted"/>
<protein>
    <submittedName>
        <fullName evidence="2">Uncharacterized protein</fullName>
    </submittedName>
</protein>
<accession>A0A4Y2TH00</accession>
<reference evidence="2 3" key="1">
    <citation type="journal article" date="2019" name="Sci. Rep.">
        <title>Orb-weaving spider Araneus ventricosus genome elucidates the spidroin gene catalogue.</title>
        <authorList>
            <person name="Kono N."/>
            <person name="Nakamura H."/>
            <person name="Ohtoshi R."/>
            <person name="Moran D.A.P."/>
            <person name="Shinohara A."/>
            <person name="Yoshida Y."/>
            <person name="Fujiwara M."/>
            <person name="Mori M."/>
            <person name="Tomita M."/>
            <person name="Arakawa K."/>
        </authorList>
    </citation>
    <scope>NUCLEOTIDE SEQUENCE [LARGE SCALE GENOMIC DNA]</scope>
</reference>
<comment type="caution">
    <text evidence="2">The sequence shown here is derived from an EMBL/GenBank/DDBJ whole genome shotgun (WGS) entry which is preliminary data.</text>
</comment>
<dbReference type="AlphaFoldDB" id="A0A4Y2TH00"/>
<organism evidence="2 3">
    <name type="scientific">Araneus ventricosus</name>
    <name type="common">Orbweaver spider</name>
    <name type="synonym">Epeira ventricosa</name>
    <dbReference type="NCBI Taxonomy" id="182803"/>
    <lineage>
        <taxon>Eukaryota</taxon>
        <taxon>Metazoa</taxon>
        <taxon>Ecdysozoa</taxon>
        <taxon>Arthropoda</taxon>
        <taxon>Chelicerata</taxon>
        <taxon>Arachnida</taxon>
        <taxon>Araneae</taxon>
        <taxon>Araneomorphae</taxon>
        <taxon>Entelegynae</taxon>
        <taxon>Araneoidea</taxon>
        <taxon>Araneidae</taxon>
        <taxon>Araneus</taxon>
    </lineage>
</organism>
<dbReference type="EMBL" id="BGPR01027857">
    <property type="protein sequence ID" value="GBN98679.1"/>
    <property type="molecule type" value="Genomic_DNA"/>
</dbReference>
<feature type="compositionally biased region" description="Basic residues" evidence="1">
    <location>
        <begin position="111"/>
        <end position="125"/>
    </location>
</feature>
<feature type="compositionally biased region" description="Basic and acidic residues" evidence="1">
    <location>
        <begin position="58"/>
        <end position="77"/>
    </location>
</feature>
<evidence type="ECO:0000313" key="2">
    <source>
        <dbReference type="EMBL" id="GBN98679.1"/>
    </source>
</evidence>